<reference evidence="1 2" key="1">
    <citation type="submission" date="2013-11" db="EMBL/GenBank/DDBJ databases">
        <title>Draft genome of the bovine lungworm Dictyocaulus viviparus.</title>
        <authorList>
            <person name="Mitreva M."/>
        </authorList>
    </citation>
    <scope>NUCLEOTIDE SEQUENCE [LARGE SCALE GENOMIC DNA]</scope>
    <source>
        <strain evidence="1 2">HannoverDv2000</strain>
    </source>
</reference>
<dbReference type="OrthoDB" id="1431247at2759"/>
<evidence type="ECO:0000313" key="1">
    <source>
        <dbReference type="EMBL" id="KJH52201.1"/>
    </source>
</evidence>
<evidence type="ECO:0000313" key="2">
    <source>
        <dbReference type="Proteomes" id="UP000053766"/>
    </source>
</evidence>
<dbReference type="STRING" id="29172.A0A0D8YCB4"/>
<organism evidence="1 2">
    <name type="scientific">Dictyocaulus viviparus</name>
    <name type="common">Bovine lungworm</name>
    <dbReference type="NCBI Taxonomy" id="29172"/>
    <lineage>
        <taxon>Eukaryota</taxon>
        <taxon>Metazoa</taxon>
        <taxon>Ecdysozoa</taxon>
        <taxon>Nematoda</taxon>
        <taxon>Chromadorea</taxon>
        <taxon>Rhabditida</taxon>
        <taxon>Rhabditina</taxon>
        <taxon>Rhabditomorpha</taxon>
        <taxon>Strongyloidea</taxon>
        <taxon>Metastrongylidae</taxon>
        <taxon>Dictyocaulus</taxon>
    </lineage>
</organism>
<proteinExistence type="predicted"/>
<accession>A0A0D8YCB4</accession>
<gene>
    <name evidence="1" type="ORF">DICVIV_01666</name>
</gene>
<evidence type="ECO:0008006" key="3">
    <source>
        <dbReference type="Google" id="ProtNLM"/>
    </source>
</evidence>
<dbReference type="AlphaFoldDB" id="A0A0D8YCB4"/>
<name>A0A0D8YCB4_DICVI</name>
<dbReference type="Proteomes" id="UP000053766">
    <property type="component" value="Unassembled WGS sequence"/>
</dbReference>
<reference evidence="2" key="2">
    <citation type="journal article" date="2016" name="Sci. Rep.">
        <title>Dictyocaulus viviparus genome, variome and transcriptome elucidate lungworm biology and support future intervention.</title>
        <authorList>
            <person name="McNulty S.N."/>
            <person name="Strube C."/>
            <person name="Rosa B.A."/>
            <person name="Martin J.C."/>
            <person name="Tyagi R."/>
            <person name="Choi Y.J."/>
            <person name="Wang Q."/>
            <person name="Hallsworth Pepin K."/>
            <person name="Zhang X."/>
            <person name="Ozersky P."/>
            <person name="Wilson R.K."/>
            <person name="Sternberg P.W."/>
            <person name="Gasser R.B."/>
            <person name="Mitreva M."/>
        </authorList>
    </citation>
    <scope>NUCLEOTIDE SEQUENCE [LARGE SCALE GENOMIC DNA]</scope>
    <source>
        <strain evidence="2">HannoverDv2000</strain>
    </source>
</reference>
<keyword evidence="2" id="KW-1185">Reference proteome</keyword>
<sequence>MDRHYRLPPFSPSAFHSRFFDDFDFDRPFYRPYWLDQTMMRSHKIGEGIDVRDDEKEYAVSVDVSQFEPEELKVCLNSIRSLLRHIENVCTADLICCVIFAFIFKKTSTLKVTQRFVTYLR</sequence>
<protein>
    <recommendedName>
        <fullName evidence="3">SHSP domain-containing protein</fullName>
    </recommendedName>
</protein>
<dbReference type="EMBL" id="KN716169">
    <property type="protein sequence ID" value="KJH52201.1"/>
    <property type="molecule type" value="Genomic_DNA"/>
</dbReference>